<dbReference type="PANTHER" id="PTHR34719:SF2">
    <property type="entry name" value="NICKEL-RESPONSIVE REGULATOR"/>
    <property type="match status" value="1"/>
</dbReference>
<dbReference type="Gene3D" id="1.10.1220.10">
    <property type="entry name" value="Met repressor-like"/>
    <property type="match status" value="1"/>
</dbReference>
<dbReference type="InterPro" id="IPR027271">
    <property type="entry name" value="Acetolactate_synth/TF_NikR_C"/>
</dbReference>
<dbReference type="InterPro" id="IPR045865">
    <property type="entry name" value="ACT-like_dom_sf"/>
</dbReference>
<gene>
    <name evidence="7" type="ORF">OKA05_17465</name>
</gene>
<evidence type="ECO:0000313" key="8">
    <source>
        <dbReference type="Proteomes" id="UP001320876"/>
    </source>
</evidence>
<evidence type="ECO:0000256" key="2">
    <source>
        <dbReference type="ARBA" id="ARBA00023015"/>
    </source>
</evidence>
<dbReference type="Proteomes" id="UP001320876">
    <property type="component" value="Unassembled WGS sequence"/>
</dbReference>
<dbReference type="InterPro" id="IPR002145">
    <property type="entry name" value="CopG"/>
</dbReference>
<organism evidence="7 8">
    <name type="scientific">Luteolibacter arcticus</name>
    <dbReference type="NCBI Taxonomy" id="1581411"/>
    <lineage>
        <taxon>Bacteria</taxon>
        <taxon>Pseudomonadati</taxon>
        <taxon>Verrucomicrobiota</taxon>
        <taxon>Verrucomicrobiia</taxon>
        <taxon>Verrucomicrobiales</taxon>
        <taxon>Verrucomicrobiaceae</taxon>
        <taxon>Luteolibacter</taxon>
    </lineage>
</organism>
<dbReference type="PANTHER" id="PTHR34719">
    <property type="entry name" value="NICKEL-RESPONSIVE REGULATOR"/>
    <property type="match status" value="1"/>
</dbReference>
<evidence type="ECO:0000256" key="3">
    <source>
        <dbReference type="ARBA" id="ARBA00023125"/>
    </source>
</evidence>
<sequence length="159" mass="17627">MRAFSRSMAKDDSSDGLRRVTVSMGEDTFQALDRLVNERGFDSRSQAISEMIHQQSAEHLGKIGTEVMAGTLTLIYDESKSSLLRDLSRVCRSHLSEVISSQHILLEDDHVLEVLLMQGPARTLRGIANELVTCKGVKSAHLTLTPHLLPPLHAARNVR</sequence>
<dbReference type="EMBL" id="JAPDDT010000007">
    <property type="protein sequence ID" value="MCW1924359.1"/>
    <property type="molecule type" value="Genomic_DNA"/>
</dbReference>
<dbReference type="Gene3D" id="3.30.70.1150">
    <property type="entry name" value="ACT-like. Chain A, domain 2"/>
    <property type="match status" value="1"/>
</dbReference>
<feature type="domain" description="Transcription factor NikR nickel binding C-terminal" evidence="6">
    <location>
        <begin position="69"/>
        <end position="145"/>
    </location>
</feature>
<name>A0ABT3GLF5_9BACT</name>
<dbReference type="SUPFAM" id="SSF55021">
    <property type="entry name" value="ACT-like"/>
    <property type="match status" value="1"/>
</dbReference>
<reference evidence="7 8" key="1">
    <citation type="submission" date="2022-10" db="EMBL/GenBank/DDBJ databases">
        <title>Luteolibacter arcticus strain CCTCC AB 2014275, whole genome shotgun sequencing project.</title>
        <authorList>
            <person name="Zhao G."/>
            <person name="Shen L."/>
        </authorList>
    </citation>
    <scope>NUCLEOTIDE SEQUENCE [LARGE SCALE GENOMIC DNA]</scope>
    <source>
        <strain evidence="7 8">CCTCC AB 2014275</strain>
    </source>
</reference>
<dbReference type="SUPFAM" id="SSF47598">
    <property type="entry name" value="Ribbon-helix-helix"/>
    <property type="match status" value="1"/>
</dbReference>
<dbReference type="InterPro" id="IPR010985">
    <property type="entry name" value="Ribbon_hlx_hlx"/>
</dbReference>
<proteinExistence type="inferred from homology"/>
<dbReference type="CDD" id="cd22231">
    <property type="entry name" value="RHH_NikR_HicB-like"/>
    <property type="match status" value="1"/>
</dbReference>
<keyword evidence="8" id="KW-1185">Reference proteome</keyword>
<accession>A0ABT3GLF5</accession>
<dbReference type="InterPro" id="IPR014864">
    <property type="entry name" value="TF_NikR_Ni-bd_C"/>
</dbReference>
<keyword evidence="4" id="KW-0804">Transcription</keyword>
<evidence type="ECO:0000259" key="5">
    <source>
        <dbReference type="Pfam" id="PF01402"/>
    </source>
</evidence>
<keyword evidence="3" id="KW-0238">DNA-binding</keyword>
<evidence type="ECO:0000256" key="4">
    <source>
        <dbReference type="ARBA" id="ARBA00023163"/>
    </source>
</evidence>
<dbReference type="RefSeq" id="WP_264488468.1">
    <property type="nucleotide sequence ID" value="NZ_JAPDDT010000007.1"/>
</dbReference>
<protein>
    <submittedName>
        <fullName evidence="7">Ribbon-helix-helix protein, CopG family</fullName>
    </submittedName>
</protein>
<comment type="similarity">
    <text evidence="1">Belongs to the transcriptional regulatory CopG/NikR family.</text>
</comment>
<dbReference type="InterPro" id="IPR013321">
    <property type="entry name" value="Arc_rbn_hlx_hlx"/>
</dbReference>
<keyword evidence="2" id="KW-0805">Transcription regulation</keyword>
<evidence type="ECO:0000313" key="7">
    <source>
        <dbReference type="EMBL" id="MCW1924359.1"/>
    </source>
</evidence>
<feature type="domain" description="Ribbon-helix-helix protein CopG" evidence="5">
    <location>
        <begin position="18"/>
        <end position="54"/>
    </location>
</feature>
<evidence type="ECO:0000259" key="6">
    <source>
        <dbReference type="Pfam" id="PF08753"/>
    </source>
</evidence>
<dbReference type="Pfam" id="PF08753">
    <property type="entry name" value="NikR_C"/>
    <property type="match status" value="1"/>
</dbReference>
<dbReference type="InterPro" id="IPR050192">
    <property type="entry name" value="CopG/NikR_regulator"/>
</dbReference>
<evidence type="ECO:0000256" key="1">
    <source>
        <dbReference type="ARBA" id="ARBA00008478"/>
    </source>
</evidence>
<comment type="caution">
    <text evidence="7">The sequence shown here is derived from an EMBL/GenBank/DDBJ whole genome shotgun (WGS) entry which is preliminary data.</text>
</comment>
<dbReference type="Pfam" id="PF01402">
    <property type="entry name" value="RHH_1"/>
    <property type="match status" value="1"/>
</dbReference>